<protein>
    <submittedName>
        <fullName evidence="1">Interleukin 17B</fullName>
    </submittedName>
</protein>
<sequence>MEKKWLASKFCQGLPAPLGHLAFWWCHLARRKLRLREDGSHKQPRRDRPLEWRASLHEGEHCIWKPRTTHHQVLTDLMDLALVRAHRFRNMFIAGLNRAENMPRKATLGVDIALPGDQLFLLTISIFLGLGQPRNPKGKRKGPGRPGTLAPGPHQLPLDLVSRAKPYARMEEYERNLGEMVAQLRNSSEPARRKCEVDLQLWLSNKRSLSPWGYSINHDPGRIPADLPEAQCLCLGCVNPFTMQEDRSMVSVPVFSQVPVRRRLCPPPPRPGPCRQRAVMETIAVGCTCIF</sequence>
<evidence type="ECO:0000313" key="1">
    <source>
        <dbReference type="Ensembl" id="ENSOARP00020048322.1"/>
    </source>
</evidence>
<gene>
    <name evidence="1" type="primary">IL17B</name>
</gene>
<name>A0AC11DQ16_SHEEP</name>
<reference evidence="1" key="2">
    <citation type="submission" date="2025-08" db="UniProtKB">
        <authorList>
            <consortium name="Ensembl"/>
        </authorList>
    </citation>
    <scope>IDENTIFICATION</scope>
</reference>
<accession>A0AC11DQ16</accession>
<proteinExistence type="predicted"/>
<reference evidence="1" key="1">
    <citation type="submission" date="2020-11" db="EMBL/GenBank/DDBJ databases">
        <authorList>
            <person name="Davenport K.M."/>
            <person name="Bickhart D.M."/>
            <person name="Smith T.P.L."/>
            <person name="Murdoch B.M."/>
            <person name="Rosen B.D."/>
        </authorList>
    </citation>
    <scope>NUCLEOTIDE SEQUENCE [LARGE SCALE GENOMIC DNA]</scope>
    <source>
        <strain evidence="1">OAR_USU_Benz2616</strain>
    </source>
</reference>
<dbReference type="Ensembl" id="ENSOART00020079834.1">
    <property type="protein sequence ID" value="ENSOARP00020048322.1"/>
    <property type="gene ID" value="ENSOARG00020009839.2"/>
</dbReference>
<organism evidence="1">
    <name type="scientific">Ovis aries</name>
    <name type="common">Sheep</name>
    <dbReference type="NCBI Taxonomy" id="9940"/>
    <lineage>
        <taxon>Eukaryota</taxon>
        <taxon>Metazoa</taxon>
        <taxon>Chordata</taxon>
        <taxon>Craniata</taxon>
        <taxon>Vertebrata</taxon>
        <taxon>Euteleostomi</taxon>
        <taxon>Mammalia</taxon>
        <taxon>Eutheria</taxon>
        <taxon>Laurasiatheria</taxon>
        <taxon>Artiodactyla</taxon>
        <taxon>Ruminantia</taxon>
        <taxon>Pecora</taxon>
        <taxon>Bovidae</taxon>
        <taxon>Caprinae</taxon>
        <taxon>Ovis</taxon>
    </lineage>
</organism>
<reference evidence="1" key="3">
    <citation type="submission" date="2025-09" db="UniProtKB">
        <authorList>
            <consortium name="Ensembl"/>
        </authorList>
    </citation>
    <scope>IDENTIFICATION</scope>
</reference>